<sequence>MFVKRLTANRRVMSSNLDSKMRANCFACAVHSVYISFFLSILFFFFLNKIPVSCPSNRSVTGLVTGTGVRDGVLFCSRLEKDEGSCDDSGMCQYFWLTTCKADFSGKE</sequence>
<proteinExistence type="predicted"/>
<keyword evidence="1" id="KW-0812">Transmembrane</keyword>
<comment type="caution">
    <text evidence="2">The sequence shown here is derived from an EMBL/GenBank/DDBJ whole genome shotgun (WGS) entry which is preliminary data.</text>
</comment>
<evidence type="ECO:0000313" key="2">
    <source>
        <dbReference type="EMBL" id="GBN33956.1"/>
    </source>
</evidence>
<keyword evidence="1" id="KW-0472">Membrane</keyword>
<evidence type="ECO:0000313" key="3">
    <source>
        <dbReference type="Proteomes" id="UP000499080"/>
    </source>
</evidence>
<dbReference type="AlphaFoldDB" id="A0A4Y2N7Z3"/>
<evidence type="ECO:0000256" key="1">
    <source>
        <dbReference type="SAM" id="Phobius"/>
    </source>
</evidence>
<reference evidence="2 3" key="1">
    <citation type="journal article" date="2019" name="Sci. Rep.">
        <title>Orb-weaving spider Araneus ventricosus genome elucidates the spidroin gene catalogue.</title>
        <authorList>
            <person name="Kono N."/>
            <person name="Nakamura H."/>
            <person name="Ohtoshi R."/>
            <person name="Moran D.A.P."/>
            <person name="Shinohara A."/>
            <person name="Yoshida Y."/>
            <person name="Fujiwara M."/>
            <person name="Mori M."/>
            <person name="Tomita M."/>
            <person name="Arakawa K."/>
        </authorList>
    </citation>
    <scope>NUCLEOTIDE SEQUENCE [LARGE SCALE GENOMIC DNA]</scope>
</reference>
<protein>
    <submittedName>
        <fullName evidence="2">Uncharacterized protein</fullName>
    </submittedName>
</protein>
<accession>A0A4Y2N7Z3</accession>
<keyword evidence="1" id="KW-1133">Transmembrane helix</keyword>
<gene>
    <name evidence="2" type="ORF">AVEN_146057_1</name>
</gene>
<name>A0A4Y2N7Z3_ARAVE</name>
<keyword evidence="3" id="KW-1185">Reference proteome</keyword>
<dbReference type="Proteomes" id="UP000499080">
    <property type="component" value="Unassembled WGS sequence"/>
</dbReference>
<organism evidence="2 3">
    <name type="scientific">Araneus ventricosus</name>
    <name type="common">Orbweaver spider</name>
    <name type="synonym">Epeira ventricosa</name>
    <dbReference type="NCBI Taxonomy" id="182803"/>
    <lineage>
        <taxon>Eukaryota</taxon>
        <taxon>Metazoa</taxon>
        <taxon>Ecdysozoa</taxon>
        <taxon>Arthropoda</taxon>
        <taxon>Chelicerata</taxon>
        <taxon>Arachnida</taxon>
        <taxon>Araneae</taxon>
        <taxon>Araneomorphae</taxon>
        <taxon>Entelegynae</taxon>
        <taxon>Araneoidea</taxon>
        <taxon>Araneidae</taxon>
        <taxon>Araneus</taxon>
    </lineage>
</organism>
<dbReference type="EMBL" id="BGPR01008459">
    <property type="protein sequence ID" value="GBN33956.1"/>
    <property type="molecule type" value="Genomic_DNA"/>
</dbReference>
<feature type="transmembrane region" description="Helical" evidence="1">
    <location>
        <begin position="21"/>
        <end position="47"/>
    </location>
</feature>